<organism evidence="2 3">
    <name type="scientific">Kwoniella mangroviensis CBS 10435</name>
    <dbReference type="NCBI Taxonomy" id="1331196"/>
    <lineage>
        <taxon>Eukaryota</taxon>
        <taxon>Fungi</taxon>
        <taxon>Dikarya</taxon>
        <taxon>Basidiomycota</taxon>
        <taxon>Agaricomycotina</taxon>
        <taxon>Tremellomycetes</taxon>
        <taxon>Tremellales</taxon>
        <taxon>Cryptococcaceae</taxon>
        <taxon>Kwoniella</taxon>
    </lineage>
</organism>
<name>A0A1B9IYF6_9TREE</name>
<sequence length="204" mass="23450">MRSFIYLSLLFFATLNYVMGGYVDLVIHSEKDQALSIDKFLQQHEDTYDFIARSVDGRIIIQIRYEDDTVGIEGYFTETQALLDHLDIAQQSILAASQAVHQEAGGTTLQSLKDYRYGDPQSEAENEKRQLSCWIGIDDKRKREGHLVTSDLEERRSSCGQFCSTRFDCWVIGCQRCYHTGGACRWQKSCQRVSLMVFDEFSIL</sequence>
<proteinExistence type="predicted"/>
<feature type="signal peptide" evidence="1">
    <location>
        <begin position="1"/>
        <end position="20"/>
    </location>
</feature>
<evidence type="ECO:0000256" key="1">
    <source>
        <dbReference type="SAM" id="SignalP"/>
    </source>
</evidence>
<gene>
    <name evidence="2" type="ORF">L486_00165</name>
</gene>
<dbReference type="AlphaFoldDB" id="A0A1B9IYF6"/>
<evidence type="ECO:0000313" key="3">
    <source>
        <dbReference type="Proteomes" id="UP000092583"/>
    </source>
</evidence>
<reference evidence="3" key="2">
    <citation type="submission" date="2013-12" db="EMBL/GenBank/DDBJ databases">
        <title>Evolution of pathogenesis and genome organization in the Tremellales.</title>
        <authorList>
            <person name="Cuomo C."/>
            <person name="Litvintseva A."/>
            <person name="Heitman J."/>
            <person name="Chen Y."/>
            <person name="Sun S."/>
            <person name="Springer D."/>
            <person name="Dromer F."/>
            <person name="Young S."/>
            <person name="Zeng Q."/>
            <person name="Chapman S."/>
            <person name="Gujja S."/>
            <person name="Saif S."/>
            <person name="Birren B."/>
        </authorList>
    </citation>
    <scope>NUCLEOTIDE SEQUENCE [LARGE SCALE GENOMIC DNA]</scope>
    <source>
        <strain evidence="3">CBS 10435</strain>
    </source>
</reference>
<keyword evidence="1" id="KW-0732">Signal</keyword>
<feature type="chain" id="PRO_5008629080" evidence="1">
    <location>
        <begin position="21"/>
        <end position="204"/>
    </location>
</feature>
<keyword evidence="3" id="KW-1185">Reference proteome</keyword>
<dbReference type="Proteomes" id="UP000092583">
    <property type="component" value="Unassembled WGS sequence"/>
</dbReference>
<evidence type="ECO:0000313" key="2">
    <source>
        <dbReference type="EMBL" id="OCF60532.1"/>
    </source>
</evidence>
<dbReference type="EMBL" id="KI669459">
    <property type="protein sequence ID" value="OCF60532.1"/>
    <property type="molecule type" value="Genomic_DNA"/>
</dbReference>
<accession>A0A1B9IYF6</accession>
<protein>
    <submittedName>
        <fullName evidence="2">Uncharacterized protein</fullName>
    </submittedName>
</protein>
<reference evidence="2 3" key="1">
    <citation type="submission" date="2013-07" db="EMBL/GenBank/DDBJ databases">
        <title>The Genome Sequence of Kwoniella mangroviensis CBS10435.</title>
        <authorList>
            <consortium name="The Broad Institute Genome Sequencing Platform"/>
            <person name="Cuomo C."/>
            <person name="Litvintseva A."/>
            <person name="Chen Y."/>
            <person name="Heitman J."/>
            <person name="Sun S."/>
            <person name="Springer D."/>
            <person name="Dromer F."/>
            <person name="Young S.K."/>
            <person name="Zeng Q."/>
            <person name="Gargeya S."/>
            <person name="Fitzgerald M."/>
            <person name="Abouelleil A."/>
            <person name="Alvarado L."/>
            <person name="Berlin A.M."/>
            <person name="Chapman S.B."/>
            <person name="Dewar J."/>
            <person name="Goldberg J."/>
            <person name="Griggs A."/>
            <person name="Gujja S."/>
            <person name="Hansen M."/>
            <person name="Howarth C."/>
            <person name="Imamovic A."/>
            <person name="Larimer J."/>
            <person name="McCowan C."/>
            <person name="Murphy C."/>
            <person name="Pearson M."/>
            <person name="Priest M."/>
            <person name="Roberts A."/>
            <person name="Saif S."/>
            <person name="Shea T."/>
            <person name="Sykes S."/>
            <person name="Wortman J."/>
            <person name="Nusbaum C."/>
            <person name="Birren B."/>
        </authorList>
    </citation>
    <scope>NUCLEOTIDE SEQUENCE [LARGE SCALE GENOMIC DNA]</scope>
    <source>
        <strain evidence="2 3">CBS 10435</strain>
    </source>
</reference>